<organism evidence="2 3">
    <name type="scientific">Knipowitschia caucasica</name>
    <name type="common">Caucasian dwarf goby</name>
    <name type="synonym">Pomatoschistus caucasicus</name>
    <dbReference type="NCBI Taxonomy" id="637954"/>
    <lineage>
        <taxon>Eukaryota</taxon>
        <taxon>Metazoa</taxon>
        <taxon>Chordata</taxon>
        <taxon>Craniata</taxon>
        <taxon>Vertebrata</taxon>
        <taxon>Euteleostomi</taxon>
        <taxon>Actinopterygii</taxon>
        <taxon>Neopterygii</taxon>
        <taxon>Teleostei</taxon>
        <taxon>Neoteleostei</taxon>
        <taxon>Acanthomorphata</taxon>
        <taxon>Gobiaria</taxon>
        <taxon>Gobiiformes</taxon>
        <taxon>Gobioidei</taxon>
        <taxon>Gobiidae</taxon>
        <taxon>Gobiinae</taxon>
        <taxon>Knipowitschia</taxon>
    </lineage>
</organism>
<feature type="compositionally biased region" description="Basic and acidic residues" evidence="1">
    <location>
        <begin position="124"/>
        <end position="138"/>
    </location>
</feature>
<sequence length="183" mass="20733">MLPKQQSCTETFDAWLFCYQLRTKLKLEVGPYLQFAVSGLRSPHRFPCKDRVGATASSLATVPSLHCRHSFRTFRPLATENLPCCDSFGVRRDKPERILAADASVCLRHHGDGNSIRLRFPGDGNRKLKPKPERDARVARKGGPEGFENPLQVSHTQAYLLHTEVLPDHTGKQVRLKRQVRHP</sequence>
<protein>
    <submittedName>
        <fullName evidence="2">Uncharacterized protein</fullName>
    </submittedName>
</protein>
<dbReference type="EMBL" id="OZ035831">
    <property type="protein sequence ID" value="CAL1614767.1"/>
    <property type="molecule type" value="Genomic_DNA"/>
</dbReference>
<evidence type="ECO:0000313" key="2">
    <source>
        <dbReference type="EMBL" id="CAL1614767.1"/>
    </source>
</evidence>
<evidence type="ECO:0000313" key="3">
    <source>
        <dbReference type="Proteomes" id="UP001497482"/>
    </source>
</evidence>
<feature type="region of interest" description="Disordered" evidence="1">
    <location>
        <begin position="122"/>
        <end position="150"/>
    </location>
</feature>
<keyword evidence="3" id="KW-1185">Reference proteome</keyword>
<dbReference type="AlphaFoldDB" id="A0AAV2MNG6"/>
<name>A0AAV2MNG6_KNICA</name>
<dbReference type="Proteomes" id="UP001497482">
    <property type="component" value="Chromosome 9"/>
</dbReference>
<gene>
    <name evidence="2" type="ORF">KC01_LOCUS40802</name>
</gene>
<reference evidence="2 3" key="1">
    <citation type="submission" date="2024-04" db="EMBL/GenBank/DDBJ databases">
        <authorList>
            <person name="Waldvogel A.-M."/>
            <person name="Schoenle A."/>
        </authorList>
    </citation>
    <scope>NUCLEOTIDE SEQUENCE [LARGE SCALE GENOMIC DNA]</scope>
</reference>
<evidence type="ECO:0000256" key="1">
    <source>
        <dbReference type="SAM" id="MobiDB-lite"/>
    </source>
</evidence>
<accession>A0AAV2MNG6</accession>
<proteinExistence type="predicted"/>